<accession>A0A133U865</accession>
<keyword evidence="1" id="KW-0175">Coiled coil</keyword>
<evidence type="ECO:0000313" key="2">
    <source>
        <dbReference type="EMBL" id="KXA90395.1"/>
    </source>
</evidence>
<evidence type="ECO:0000256" key="1">
    <source>
        <dbReference type="SAM" id="Coils"/>
    </source>
</evidence>
<comment type="caution">
    <text evidence="2">The sequence shown here is derived from an EMBL/GenBank/DDBJ whole genome shotgun (WGS) entry which is preliminary data.</text>
</comment>
<sequence>MSSKIRPPGLDERIAKAEKLIQESKSKYKGLRELEEELGTIKRKSKGCENVFHSLVRSFRSYSLQTFGGMEGGYRGWLGVSK</sequence>
<name>A0A133U865_9EURY</name>
<organism evidence="2 3">
    <name type="scientific">candidate division MSBL1 archaeon SCGC-AAA259A05</name>
    <dbReference type="NCBI Taxonomy" id="1698259"/>
    <lineage>
        <taxon>Archaea</taxon>
        <taxon>Methanobacteriati</taxon>
        <taxon>Methanobacteriota</taxon>
        <taxon>candidate division MSBL1</taxon>
    </lineage>
</organism>
<feature type="coiled-coil region" evidence="1">
    <location>
        <begin position="14"/>
        <end position="51"/>
    </location>
</feature>
<keyword evidence="3" id="KW-1185">Reference proteome</keyword>
<dbReference type="EMBL" id="LHXJ01000048">
    <property type="protein sequence ID" value="KXA90395.1"/>
    <property type="molecule type" value="Genomic_DNA"/>
</dbReference>
<dbReference type="AlphaFoldDB" id="A0A133U865"/>
<protein>
    <submittedName>
        <fullName evidence="2">Uncharacterized protein</fullName>
    </submittedName>
</protein>
<reference evidence="2 3" key="1">
    <citation type="journal article" date="2016" name="Sci. Rep.">
        <title>Metabolic traits of an uncultured archaeal lineage -MSBL1- from brine pools of the Red Sea.</title>
        <authorList>
            <person name="Mwirichia R."/>
            <person name="Alam I."/>
            <person name="Rashid M."/>
            <person name="Vinu M."/>
            <person name="Ba-Alawi W."/>
            <person name="Anthony Kamau A."/>
            <person name="Kamanda Ngugi D."/>
            <person name="Goker M."/>
            <person name="Klenk H.P."/>
            <person name="Bajic V."/>
            <person name="Stingl U."/>
        </authorList>
    </citation>
    <scope>NUCLEOTIDE SEQUENCE [LARGE SCALE GENOMIC DNA]</scope>
    <source>
        <strain evidence="2">SCGC-AAA259A05</strain>
    </source>
</reference>
<gene>
    <name evidence="2" type="ORF">AKJ57_04180</name>
</gene>
<evidence type="ECO:0000313" key="3">
    <source>
        <dbReference type="Proteomes" id="UP000070163"/>
    </source>
</evidence>
<dbReference type="Proteomes" id="UP000070163">
    <property type="component" value="Unassembled WGS sequence"/>
</dbReference>
<proteinExistence type="predicted"/>